<evidence type="ECO:0000313" key="2">
    <source>
        <dbReference type="EMBL" id="RIA83254.1"/>
    </source>
</evidence>
<feature type="coiled-coil region" evidence="1">
    <location>
        <begin position="5"/>
        <end position="44"/>
    </location>
</feature>
<proteinExistence type="predicted"/>
<sequence length="129" mass="15195">MGEEITELEQKLKEAQNSVDSLLLEQLTEQNKEYKQIISKLEVKINQPYKTMSELKNEVKNPIKEQEKTFFCDNCQLTKTDILTKRKADCPFEPRLHGRMIYLCSSCLPYVKELSEVNFEKEDNPYKVN</sequence>
<dbReference type="AlphaFoldDB" id="A0A397SKZ5"/>
<dbReference type="Proteomes" id="UP000265703">
    <property type="component" value="Unassembled WGS sequence"/>
</dbReference>
<accession>A0A397SKZ5</accession>
<keyword evidence="3" id="KW-1185">Reference proteome</keyword>
<evidence type="ECO:0000256" key="1">
    <source>
        <dbReference type="SAM" id="Coils"/>
    </source>
</evidence>
<name>A0A397SKZ5_9GLOM</name>
<comment type="caution">
    <text evidence="2">The sequence shown here is derived from an EMBL/GenBank/DDBJ whole genome shotgun (WGS) entry which is preliminary data.</text>
</comment>
<dbReference type="EMBL" id="QKYT01000586">
    <property type="protein sequence ID" value="RIA83254.1"/>
    <property type="molecule type" value="Genomic_DNA"/>
</dbReference>
<evidence type="ECO:0000313" key="3">
    <source>
        <dbReference type="Proteomes" id="UP000265703"/>
    </source>
</evidence>
<gene>
    <name evidence="2" type="ORF">C1645_743188</name>
</gene>
<keyword evidence="1" id="KW-0175">Coiled coil</keyword>
<reference evidence="2 3" key="1">
    <citation type="submission" date="2018-06" db="EMBL/GenBank/DDBJ databases">
        <title>Comparative genomics reveals the genomic features of Rhizophagus irregularis, R. cerebriforme, R. diaphanum and Gigaspora rosea, and their symbiotic lifestyle signature.</title>
        <authorList>
            <person name="Morin E."/>
            <person name="San Clemente H."/>
            <person name="Chen E.C.H."/>
            <person name="De La Providencia I."/>
            <person name="Hainaut M."/>
            <person name="Kuo A."/>
            <person name="Kohler A."/>
            <person name="Murat C."/>
            <person name="Tang N."/>
            <person name="Roy S."/>
            <person name="Loubradou J."/>
            <person name="Henrissat B."/>
            <person name="Grigoriev I.V."/>
            <person name="Corradi N."/>
            <person name="Roux C."/>
            <person name="Martin F.M."/>
        </authorList>
    </citation>
    <scope>NUCLEOTIDE SEQUENCE [LARGE SCALE GENOMIC DNA]</scope>
    <source>
        <strain evidence="2 3">DAOM 227022</strain>
    </source>
</reference>
<protein>
    <submittedName>
        <fullName evidence="2">Uncharacterized protein</fullName>
    </submittedName>
</protein>
<organism evidence="2 3">
    <name type="scientific">Glomus cerebriforme</name>
    <dbReference type="NCBI Taxonomy" id="658196"/>
    <lineage>
        <taxon>Eukaryota</taxon>
        <taxon>Fungi</taxon>
        <taxon>Fungi incertae sedis</taxon>
        <taxon>Mucoromycota</taxon>
        <taxon>Glomeromycotina</taxon>
        <taxon>Glomeromycetes</taxon>
        <taxon>Glomerales</taxon>
        <taxon>Glomeraceae</taxon>
        <taxon>Glomus</taxon>
    </lineage>
</organism>